<dbReference type="AlphaFoldDB" id="A0A829HNM6"/>
<dbReference type="PROSITE" id="PS50943">
    <property type="entry name" value="HTH_CROC1"/>
    <property type="match status" value="1"/>
</dbReference>
<sequence>MQENDPAPGVSVDGSDLAAKLNNLFDLKRKKGMSQLSNYAAAKGIEELTGVSITAQYLSQIRLGKKTNISVVHLRAIATFFGVPASYLIESGDDERVRAQLEGLRALREAGVRDILTRVAGLSPQALVNMAAVADGLRALEQLPPVDPAVDDPSEPGGT</sequence>
<dbReference type="SUPFAM" id="SSF47413">
    <property type="entry name" value="lambda repressor-like DNA-binding domains"/>
    <property type="match status" value="1"/>
</dbReference>
<evidence type="ECO:0000259" key="1">
    <source>
        <dbReference type="PROSITE" id="PS50943"/>
    </source>
</evidence>
<dbReference type="Proteomes" id="UP000014969">
    <property type="component" value="Unassembled WGS sequence"/>
</dbReference>
<dbReference type="CDD" id="cd00093">
    <property type="entry name" value="HTH_XRE"/>
    <property type="match status" value="1"/>
</dbReference>
<protein>
    <recommendedName>
        <fullName evidence="1">HTH cro/C1-type domain-containing protein</fullName>
    </recommendedName>
</protein>
<dbReference type="Gene3D" id="1.10.260.40">
    <property type="entry name" value="lambda repressor-like DNA-binding domains"/>
    <property type="match status" value="1"/>
</dbReference>
<accession>A0A829HNM6</accession>
<dbReference type="EMBL" id="ATFQ01000040">
    <property type="protein sequence ID" value="EPQ20945.1"/>
    <property type="molecule type" value="Genomic_DNA"/>
</dbReference>
<proteinExistence type="predicted"/>
<dbReference type="RefSeq" id="WP_020724471.1">
    <property type="nucleotide sequence ID" value="NZ_ATFQ01000040.1"/>
</dbReference>
<feature type="domain" description="HTH cro/C1-type" evidence="1">
    <location>
        <begin position="53"/>
        <end position="88"/>
    </location>
</feature>
<organism evidence="2 3">
    <name type="scientific">Mycobacteroides abscessus subsp. bolletii CRM-0020</name>
    <dbReference type="NCBI Taxonomy" id="1306401"/>
    <lineage>
        <taxon>Bacteria</taxon>
        <taxon>Bacillati</taxon>
        <taxon>Actinomycetota</taxon>
        <taxon>Actinomycetes</taxon>
        <taxon>Mycobacteriales</taxon>
        <taxon>Mycobacteriaceae</taxon>
        <taxon>Mycobacteroides</taxon>
        <taxon>Mycobacteroides abscessus</taxon>
    </lineage>
</organism>
<evidence type="ECO:0000313" key="2">
    <source>
        <dbReference type="EMBL" id="EPQ20945.1"/>
    </source>
</evidence>
<name>A0A829HNM6_9MYCO</name>
<gene>
    <name evidence="2" type="ORF">J108_23505</name>
</gene>
<reference evidence="2 3" key="1">
    <citation type="journal article" date="2013" name="Genome Announc.">
        <title>Genome Sequence of an Epidemic Isolate of Mycobacterium abscessus subsp. bolletii from Rio de Janeiro, Brazil.</title>
        <authorList>
            <person name="Davidson R.M."/>
            <person name="Reynolds P.R."/>
            <person name="Farias-Hesson E."/>
            <person name="Duarte R.S."/>
            <person name="Jackson M."/>
            <person name="Strong M."/>
        </authorList>
    </citation>
    <scope>NUCLEOTIDE SEQUENCE [LARGE SCALE GENOMIC DNA]</scope>
    <source>
        <strain evidence="2 3">CRM-0020</strain>
    </source>
</reference>
<dbReference type="InterPro" id="IPR001387">
    <property type="entry name" value="Cro/C1-type_HTH"/>
</dbReference>
<dbReference type="InterPro" id="IPR010982">
    <property type="entry name" value="Lambda_DNA-bd_dom_sf"/>
</dbReference>
<evidence type="ECO:0000313" key="3">
    <source>
        <dbReference type="Proteomes" id="UP000014969"/>
    </source>
</evidence>
<dbReference type="GO" id="GO:0003677">
    <property type="term" value="F:DNA binding"/>
    <property type="evidence" value="ECO:0007669"/>
    <property type="project" value="InterPro"/>
</dbReference>
<comment type="caution">
    <text evidence="2">The sequence shown here is derived from an EMBL/GenBank/DDBJ whole genome shotgun (WGS) entry which is preliminary data.</text>
</comment>